<comment type="caution">
    <text evidence="3">The sequence shown here is derived from an EMBL/GenBank/DDBJ whole genome shotgun (WGS) entry which is preliminary data.</text>
</comment>
<feature type="region of interest" description="Disordered" evidence="2">
    <location>
        <begin position="119"/>
        <end position="201"/>
    </location>
</feature>
<keyword evidence="4" id="KW-1185">Reference proteome</keyword>
<dbReference type="Proteomes" id="UP001341840">
    <property type="component" value="Unassembled WGS sequence"/>
</dbReference>
<gene>
    <name evidence="3" type="ORF">PIB30_074061</name>
</gene>
<evidence type="ECO:0000313" key="3">
    <source>
        <dbReference type="EMBL" id="MED6113783.1"/>
    </source>
</evidence>
<feature type="coiled-coil region" evidence="1">
    <location>
        <begin position="69"/>
        <end position="113"/>
    </location>
</feature>
<dbReference type="PANTHER" id="PTHR33067:SF15">
    <property type="entry name" value="RNA-DIRECTED DNA POLYMERASE"/>
    <property type="match status" value="1"/>
</dbReference>
<sequence>MPMHQAAMLKEIKEGQQATPKLLKQQPNTSQQAPVKHCKICSCNSHHTNECPQLQDDNTIASSHNFYENPQANALLSNYEEALRSFQQENRELREAQKRIETQLSNITDLITKFTNQVAINPQPPSQPSNSSLLPSQPLLNPKGGINMVHNKGTKDEEEDEKEDEEEEEEDDWLYELLAELENSDNSDDEEDFEEDDTKKEDEEGTFFVATVYGKDKVVKEEMLVKCEDPGPCLVTCKIRGVKISDCMCDPGACGSVMPFEVYETLDLGPLKKSNEIFNLVDKSVVSMWLALPEMSS</sequence>
<name>A0ABU6QPM3_9FABA</name>
<accession>A0ABU6QPM3</accession>
<dbReference type="PANTHER" id="PTHR33067">
    <property type="entry name" value="RNA-DIRECTED DNA POLYMERASE-RELATED"/>
    <property type="match status" value="1"/>
</dbReference>
<reference evidence="3 4" key="1">
    <citation type="journal article" date="2023" name="Plants (Basel)">
        <title>Bridging the Gap: Combining Genomics and Transcriptomics Approaches to Understand Stylosanthes scabra, an Orphan Legume from the Brazilian Caatinga.</title>
        <authorList>
            <person name="Ferreira-Neto J.R.C."/>
            <person name="da Silva M.D."/>
            <person name="Binneck E."/>
            <person name="de Melo N.F."/>
            <person name="da Silva R.H."/>
            <person name="de Melo A.L.T.M."/>
            <person name="Pandolfi V."/>
            <person name="Bustamante F.O."/>
            <person name="Brasileiro-Vidal A.C."/>
            <person name="Benko-Iseppon A.M."/>
        </authorList>
    </citation>
    <scope>NUCLEOTIDE SEQUENCE [LARGE SCALE GENOMIC DNA]</scope>
    <source>
        <tissue evidence="3">Leaves</tissue>
    </source>
</reference>
<organism evidence="3 4">
    <name type="scientific">Stylosanthes scabra</name>
    <dbReference type="NCBI Taxonomy" id="79078"/>
    <lineage>
        <taxon>Eukaryota</taxon>
        <taxon>Viridiplantae</taxon>
        <taxon>Streptophyta</taxon>
        <taxon>Embryophyta</taxon>
        <taxon>Tracheophyta</taxon>
        <taxon>Spermatophyta</taxon>
        <taxon>Magnoliopsida</taxon>
        <taxon>eudicotyledons</taxon>
        <taxon>Gunneridae</taxon>
        <taxon>Pentapetalae</taxon>
        <taxon>rosids</taxon>
        <taxon>fabids</taxon>
        <taxon>Fabales</taxon>
        <taxon>Fabaceae</taxon>
        <taxon>Papilionoideae</taxon>
        <taxon>50 kb inversion clade</taxon>
        <taxon>dalbergioids sensu lato</taxon>
        <taxon>Dalbergieae</taxon>
        <taxon>Pterocarpus clade</taxon>
        <taxon>Stylosanthes</taxon>
    </lineage>
</organism>
<protein>
    <submittedName>
        <fullName evidence="3">Uncharacterized protein</fullName>
    </submittedName>
</protein>
<proteinExistence type="predicted"/>
<keyword evidence="1" id="KW-0175">Coiled coil</keyword>
<evidence type="ECO:0000256" key="2">
    <source>
        <dbReference type="SAM" id="MobiDB-lite"/>
    </source>
</evidence>
<feature type="compositionally biased region" description="Low complexity" evidence="2">
    <location>
        <begin position="128"/>
        <end position="142"/>
    </location>
</feature>
<feature type="compositionally biased region" description="Acidic residues" evidence="2">
    <location>
        <begin position="182"/>
        <end position="196"/>
    </location>
</feature>
<evidence type="ECO:0000313" key="4">
    <source>
        <dbReference type="Proteomes" id="UP001341840"/>
    </source>
</evidence>
<feature type="compositionally biased region" description="Acidic residues" evidence="2">
    <location>
        <begin position="156"/>
        <end position="174"/>
    </location>
</feature>
<dbReference type="EMBL" id="JASCZI010000912">
    <property type="protein sequence ID" value="MED6113783.1"/>
    <property type="molecule type" value="Genomic_DNA"/>
</dbReference>
<evidence type="ECO:0000256" key="1">
    <source>
        <dbReference type="SAM" id="Coils"/>
    </source>
</evidence>